<dbReference type="GO" id="GO:0005852">
    <property type="term" value="C:eukaryotic translation initiation factor 3 complex"/>
    <property type="evidence" value="ECO:0007669"/>
    <property type="project" value="UniProtKB-UniRule"/>
</dbReference>
<feature type="region of interest" description="Disordered" evidence="6">
    <location>
        <begin position="172"/>
        <end position="222"/>
    </location>
</feature>
<dbReference type="HAMAP" id="MF_03003">
    <property type="entry name" value="eIF3d"/>
    <property type="match status" value="1"/>
</dbReference>
<evidence type="ECO:0000256" key="2">
    <source>
        <dbReference type="ARBA" id="ARBA00022540"/>
    </source>
</evidence>
<feature type="region of interest" description="RNA gate" evidence="5">
    <location>
        <begin position="356"/>
        <end position="370"/>
    </location>
</feature>
<keyword evidence="1 5" id="KW-0963">Cytoplasm</keyword>
<dbReference type="GO" id="GO:0002191">
    <property type="term" value="P:cap-dependent translational initiation"/>
    <property type="evidence" value="ECO:0007669"/>
    <property type="project" value="UniProtKB-UniRule"/>
</dbReference>
<evidence type="ECO:0000313" key="8">
    <source>
        <dbReference type="Proteomes" id="UP001353858"/>
    </source>
</evidence>
<dbReference type="GO" id="GO:0003743">
    <property type="term" value="F:translation initiation factor activity"/>
    <property type="evidence" value="ECO:0007669"/>
    <property type="project" value="UniProtKB-UniRule"/>
</dbReference>
<organism evidence="7 8">
    <name type="scientific">Aquatica leii</name>
    <dbReference type="NCBI Taxonomy" id="1421715"/>
    <lineage>
        <taxon>Eukaryota</taxon>
        <taxon>Metazoa</taxon>
        <taxon>Ecdysozoa</taxon>
        <taxon>Arthropoda</taxon>
        <taxon>Hexapoda</taxon>
        <taxon>Insecta</taxon>
        <taxon>Pterygota</taxon>
        <taxon>Neoptera</taxon>
        <taxon>Endopterygota</taxon>
        <taxon>Coleoptera</taxon>
        <taxon>Polyphaga</taxon>
        <taxon>Elateriformia</taxon>
        <taxon>Elateroidea</taxon>
        <taxon>Lampyridae</taxon>
        <taxon>Luciolinae</taxon>
        <taxon>Aquatica</taxon>
    </lineage>
</organism>
<dbReference type="AlphaFoldDB" id="A0AAN7NWG2"/>
<reference evidence="8" key="1">
    <citation type="submission" date="2023-01" db="EMBL/GenBank/DDBJ databases">
        <title>Key to firefly adult light organ development and bioluminescence: homeobox transcription factors regulate luciferase expression and transportation to peroxisome.</title>
        <authorList>
            <person name="Fu X."/>
        </authorList>
    </citation>
    <scope>NUCLEOTIDE SEQUENCE [LARGE SCALE GENOMIC DNA]</scope>
</reference>
<feature type="compositionally biased region" description="Acidic residues" evidence="6">
    <location>
        <begin position="600"/>
        <end position="612"/>
    </location>
</feature>
<dbReference type="PANTHER" id="PTHR12399">
    <property type="entry name" value="EUKARYOTIC TRANSLATION INITIATION FACTOR 3 SUBUNIT 7"/>
    <property type="match status" value="1"/>
</dbReference>
<feature type="compositionally biased region" description="Basic residues" evidence="6">
    <location>
        <begin position="176"/>
        <end position="189"/>
    </location>
</feature>
<evidence type="ECO:0000256" key="1">
    <source>
        <dbReference type="ARBA" id="ARBA00022490"/>
    </source>
</evidence>
<dbReference type="PANTHER" id="PTHR12399:SF0">
    <property type="entry name" value="EUKARYOTIC TRANSLATION INITIATION FACTOR 3 SUBUNIT D"/>
    <property type="match status" value="1"/>
</dbReference>
<dbReference type="Proteomes" id="UP001353858">
    <property type="component" value="Unassembled WGS sequence"/>
</dbReference>
<dbReference type="Pfam" id="PF05091">
    <property type="entry name" value="eIF-3_zeta"/>
    <property type="match status" value="1"/>
</dbReference>
<dbReference type="GO" id="GO:0016282">
    <property type="term" value="C:eukaryotic 43S preinitiation complex"/>
    <property type="evidence" value="ECO:0007669"/>
    <property type="project" value="UniProtKB-UniRule"/>
</dbReference>
<evidence type="ECO:0000256" key="6">
    <source>
        <dbReference type="SAM" id="MobiDB-lite"/>
    </source>
</evidence>
<name>A0AAN7NWG2_9COLE</name>
<comment type="subunit">
    <text evidence="5">Component of the eukaryotic translation initiation factor 3 (eIF-3) complex.</text>
</comment>
<comment type="caution">
    <text evidence="7">The sequence shown here is derived from an EMBL/GenBank/DDBJ whole genome shotgun (WGS) entry which is preliminary data.</text>
</comment>
<keyword evidence="8" id="KW-1185">Reference proteome</keyword>
<dbReference type="InterPro" id="IPR007783">
    <property type="entry name" value="eIF3d"/>
</dbReference>
<accession>A0AAN7NWG2</accession>
<evidence type="ECO:0000256" key="4">
    <source>
        <dbReference type="ARBA" id="ARBA00022917"/>
    </source>
</evidence>
<keyword evidence="4 5" id="KW-0648">Protein biosynthesis</keyword>
<evidence type="ECO:0000256" key="5">
    <source>
        <dbReference type="HAMAP-Rule" id="MF_03003"/>
    </source>
</evidence>
<evidence type="ECO:0000256" key="3">
    <source>
        <dbReference type="ARBA" id="ARBA00022884"/>
    </source>
</evidence>
<protein>
    <recommendedName>
        <fullName evidence="5">Eukaryotic translation initiation factor 3 subunit D</fullName>
        <shortName evidence="5">eIF3d</shortName>
    </recommendedName>
    <alternativeName>
        <fullName evidence="5">Eukaryotic translation initiation factor 3 subunit 7</fullName>
    </alternativeName>
</protein>
<dbReference type="GO" id="GO:0001732">
    <property type="term" value="P:formation of cytoplasmic translation initiation complex"/>
    <property type="evidence" value="ECO:0007669"/>
    <property type="project" value="UniProtKB-UniRule"/>
</dbReference>
<comment type="subcellular location">
    <subcellularLocation>
        <location evidence="5">Cytoplasm</location>
    </subcellularLocation>
</comment>
<dbReference type="EMBL" id="JARPUR010000006">
    <property type="protein sequence ID" value="KAK4874180.1"/>
    <property type="molecule type" value="Genomic_DNA"/>
</dbReference>
<gene>
    <name evidence="7" type="ORF">RN001_013540</name>
</gene>
<feature type="region of interest" description="Disordered" evidence="6">
    <location>
        <begin position="600"/>
        <end position="631"/>
    </location>
</feature>
<dbReference type="GO" id="GO:0098808">
    <property type="term" value="F:mRNA cap binding"/>
    <property type="evidence" value="ECO:0007669"/>
    <property type="project" value="UniProtKB-UniRule"/>
</dbReference>
<evidence type="ECO:0000313" key="7">
    <source>
        <dbReference type="EMBL" id="KAK4874180.1"/>
    </source>
</evidence>
<proteinExistence type="inferred from homology"/>
<keyword evidence="3" id="KW-0694">RNA-binding</keyword>
<comment type="function">
    <text evidence="5">mRNA cap-binding component of the eukaryotic translation initiation factor 3 (eIF-3) complex, which is involved in protein synthesis of a specialized repertoire of mRNAs and, together with other initiation factors, stimulates binding of mRNA and methionyl-tRNAi to the 40S ribosome. The eIF-3 complex specifically targets and initiates translation of a subset of mRNAs involved in cell proliferation. In the eIF-3 complex, eif3d specifically recognizes and binds the 7-methylguanosine cap of a subset of mRNAs.</text>
</comment>
<sequence>MTTSGGPYTPPVDAENAVVDDVLDLVDIEIKNTTDSDPITIMSVSKENSQEYVLDENLSLIPVGTEEKLMTMTESKSGDEIPHFLAPVIQDNPLGWGPCEMPDQFRDMPYQPFSKGDRLGKISDWTGAAFQDKKYASKYASQFGSGSQYAYYHDEDESTFHLVDTTRVQKPPYQRGRFKGNQRNMRGRGGRGGLQAGMQSLGKGVKARDRDRKNQIKKWGQGRTQIKIRDASVTVRPDWVTIEEMDFPRLGKLSLPNVKDGEDVYCCGELEYYDKLYDRVNVKNEKPLQRIDRIFHTVTTTDDPTIRKLSKTEGNVYTTDAILATIMCCTRSNYSWDVVIEKIGDKLFLDKRDNTEFDLLTVNETSVEPPQDDGNSLNSPRNLALEATFINHNFSQQVLRTGPTELRYKFDNPNPFVSEEEEGEVASVAYRYRKWDLGGGIVLIARCEHDAVVQSPSGELQFLTIKALNEWDSKTANGVEWRQKLDIQRGAVLANELRNNACKLAKWTVQALLAGSDQIKFGYVSRVHIRDNSKHVILGIQQYKPHEFASQINLNMDNAWGILRCIVDIVMKQKDGKFLIMKDPNKPMIRLYDIPDNTFESDGESESDDEVPPDASTFQPLYPYTSSVKRV</sequence>
<comment type="domain">
    <text evidence="5">The RNA gate region regulates mRNA cap recognition to prevent promiscuous mRNA-binding before assembly of eif3d into the full eukaryotic translation initiation factor 3 (eIF-3) complex.</text>
</comment>
<keyword evidence="2 5" id="KW-0396">Initiation factor</keyword>
<dbReference type="PIRSF" id="PIRSF016281">
    <property type="entry name" value="EIF-3_zeta"/>
    <property type="match status" value="1"/>
</dbReference>
<dbReference type="GO" id="GO:0033290">
    <property type="term" value="C:eukaryotic 48S preinitiation complex"/>
    <property type="evidence" value="ECO:0007669"/>
    <property type="project" value="UniProtKB-UniRule"/>
</dbReference>
<comment type="similarity">
    <text evidence="5">Belongs to the eIF-3 subunit D family.</text>
</comment>